<dbReference type="Proteomes" id="UP000245820">
    <property type="component" value="Chromosome"/>
</dbReference>
<organism evidence="2 3">
    <name type="scientific">Massilia oculi</name>
    <dbReference type="NCBI Taxonomy" id="945844"/>
    <lineage>
        <taxon>Bacteria</taxon>
        <taxon>Pseudomonadati</taxon>
        <taxon>Pseudomonadota</taxon>
        <taxon>Betaproteobacteria</taxon>
        <taxon>Burkholderiales</taxon>
        <taxon>Oxalobacteraceae</taxon>
        <taxon>Telluria group</taxon>
        <taxon>Massilia</taxon>
    </lineage>
</organism>
<reference evidence="2 3" key="1">
    <citation type="submission" date="2018-05" db="EMBL/GenBank/DDBJ databases">
        <title>Complete genome sequence of Massilia oculi sp. nov. CCUG 43427T (=DSM 26321T), the type strain of M. oculi, and comparison with genome sequences of other Massilia strains.</title>
        <authorList>
            <person name="Zhu B."/>
        </authorList>
    </citation>
    <scope>NUCLEOTIDE SEQUENCE [LARGE SCALE GENOMIC DNA]</scope>
    <source>
        <strain evidence="2 3">CCUG 43427</strain>
    </source>
</reference>
<evidence type="ECO:0000313" key="2">
    <source>
        <dbReference type="EMBL" id="AWL06992.1"/>
    </source>
</evidence>
<evidence type="ECO:0000259" key="1">
    <source>
        <dbReference type="Pfam" id="PF07561"/>
    </source>
</evidence>
<feature type="domain" description="DUF1540" evidence="1">
    <location>
        <begin position="64"/>
        <end position="96"/>
    </location>
</feature>
<gene>
    <name evidence="2" type="ORF">DIR46_22890</name>
</gene>
<evidence type="ECO:0000313" key="3">
    <source>
        <dbReference type="Proteomes" id="UP000245820"/>
    </source>
</evidence>
<sequence>METISIELTLVSACFVGECAYNAHGGCHARAITIGNGVHPGCDTCLTATPHARSTERRAGVGACKMSACWHNDDYECTAEKIAVGHGAEGACCLTFQQRALPAAPARDRPHT</sequence>
<dbReference type="Pfam" id="PF07561">
    <property type="entry name" value="DUF1540"/>
    <property type="match status" value="2"/>
</dbReference>
<keyword evidence="3" id="KW-1185">Reference proteome</keyword>
<dbReference type="KEGG" id="mtim:DIR46_22890"/>
<dbReference type="RefSeq" id="WP_109347288.1">
    <property type="nucleotide sequence ID" value="NZ_CP029343.1"/>
</dbReference>
<dbReference type="InterPro" id="IPR011437">
    <property type="entry name" value="DUF1540"/>
</dbReference>
<feature type="domain" description="DUF1540" evidence="1">
    <location>
        <begin position="14"/>
        <end position="44"/>
    </location>
</feature>
<accession>A0A2S2DNP9</accession>
<dbReference type="AlphaFoldDB" id="A0A2S2DNP9"/>
<dbReference type="OrthoDB" id="3213529at2"/>
<protein>
    <submittedName>
        <fullName evidence="2">DUF1540 domain-containing protein</fullName>
    </submittedName>
</protein>
<name>A0A2S2DNP9_9BURK</name>
<dbReference type="EMBL" id="CP029343">
    <property type="protein sequence ID" value="AWL06992.1"/>
    <property type="molecule type" value="Genomic_DNA"/>
</dbReference>
<proteinExistence type="predicted"/>